<dbReference type="Proteomes" id="UP001604277">
    <property type="component" value="Unassembled WGS sequence"/>
</dbReference>
<accession>A0ABD1RLG3</accession>
<evidence type="ECO:0000313" key="2">
    <source>
        <dbReference type="Proteomes" id="UP001604277"/>
    </source>
</evidence>
<proteinExistence type="predicted"/>
<comment type="caution">
    <text evidence="1">The sequence shown here is derived from an EMBL/GenBank/DDBJ whole genome shotgun (WGS) entry which is preliminary data.</text>
</comment>
<name>A0ABD1RLG3_9LAMI</name>
<reference evidence="2" key="1">
    <citation type="submission" date="2024-07" db="EMBL/GenBank/DDBJ databases">
        <title>Two chromosome-level genome assemblies of Korean endemic species Abeliophyllum distichum and Forsythia ovata (Oleaceae).</title>
        <authorList>
            <person name="Jang H."/>
        </authorList>
    </citation>
    <scope>NUCLEOTIDE SEQUENCE [LARGE SCALE GENOMIC DNA]</scope>
</reference>
<gene>
    <name evidence="1" type="ORF">Fot_42536</name>
</gene>
<dbReference type="AlphaFoldDB" id="A0ABD1RLG3"/>
<dbReference type="EMBL" id="JBFOLJ010000012">
    <property type="protein sequence ID" value="KAL2489244.1"/>
    <property type="molecule type" value="Genomic_DNA"/>
</dbReference>
<protein>
    <submittedName>
        <fullName evidence="1">Uncharacterized protein</fullName>
    </submittedName>
</protein>
<keyword evidence="2" id="KW-1185">Reference proteome</keyword>
<evidence type="ECO:0000313" key="1">
    <source>
        <dbReference type="EMBL" id="KAL2489244.1"/>
    </source>
</evidence>
<organism evidence="1 2">
    <name type="scientific">Forsythia ovata</name>
    <dbReference type="NCBI Taxonomy" id="205694"/>
    <lineage>
        <taxon>Eukaryota</taxon>
        <taxon>Viridiplantae</taxon>
        <taxon>Streptophyta</taxon>
        <taxon>Embryophyta</taxon>
        <taxon>Tracheophyta</taxon>
        <taxon>Spermatophyta</taxon>
        <taxon>Magnoliopsida</taxon>
        <taxon>eudicotyledons</taxon>
        <taxon>Gunneridae</taxon>
        <taxon>Pentapetalae</taxon>
        <taxon>asterids</taxon>
        <taxon>lamiids</taxon>
        <taxon>Lamiales</taxon>
        <taxon>Oleaceae</taxon>
        <taxon>Forsythieae</taxon>
        <taxon>Forsythia</taxon>
    </lineage>
</organism>
<sequence>MREKVKPKDLCKGIMYRITLTKLLGGSNATKNEAAYDYGRRCGHEDADPTAKVGDHRSLHYLTERMRDIITHLEEMDDNDEYATFSDAIKTLGEPSKFSMPKMQKYSWQRKWLK</sequence>